<organism evidence="11 12">
    <name type="scientific">Carnegiea gigantea</name>
    <dbReference type="NCBI Taxonomy" id="171969"/>
    <lineage>
        <taxon>Eukaryota</taxon>
        <taxon>Viridiplantae</taxon>
        <taxon>Streptophyta</taxon>
        <taxon>Embryophyta</taxon>
        <taxon>Tracheophyta</taxon>
        <taxon>Spermatophyta</taxon>
        <taxon>Magnoliopsida</taxon>
        <taxon>eudicotyledons</taxon>
        <taxon>Gunneridae</taxon>
        <taxon>Pentapetalae</taxon>
        <taxon>Caryophyllales</taxon>
        <taxon>Cactineae</taxon>
        <taxon>Cactaceae</taxon>
        <taxon>Cactoideae</taxon>
        <taxon>Echinocereeae</taxon>
        <taxon>Carnegiea</taxon>
    </lineage>
</organism>
<name>A0A9Q1KEF9_9CARY</name>
<protein>
    <recommendedName>
        <fullName evidence="2">RING-type E3 ubiquitin transferase</fullName>
        <ecNumber evidence="2">2.3.2.27</ecNumber>
    </recommendedName>
</protein>
<dbReference type="FunFam" id="3.30.40.10:FF:000127">
    <property type="entry name" value="E3 ubiquitin-protein ligase RNF181"/>
    <property type="match status" value="1"/>
</dbReference>
<dbReference type="GO" id="GO:0005737">
    <property type="term" value="C:cytoplasm"/>
    <property type="evidence" value="ECO:0007669"/>
    <property type="project" value="TreeGrafter"/>
</dbReference>
<dbReference type="EC" id="2.3.2.27" evidence="2"/>
<dbReference type="PROSITE" id="PS50089">
    <property type="entry name" value="ZF_RING_2"/>
    <property type="match status" value="1"/>
</dbReference>
<dbReference type="SUPFAM" id="SSF57850">
    <property type="entry name" value="RING/U-box"/>
    <property type="match status" value="1"/>
</dbReference>
<evidence type="ECO:0000313" key="11">
    <source>
        <dbReference type="EMBL" id="KAJ8441348.1"/>
    </source>
</evidence>
<evidence type="ECO:0000256" key="1">
    <source>
        <dbReference type="ARBA" id="ARBA00000900"/>
    </source>
</evidence>
<reference evidence="11" key="1">
    <citation type="submission" date="2022-04" db="EMBL/GenBank/DDBJ databases">
        <title>Carnegiea gigantea Genome sequencing and assembly v2.</title>
        <authorList>
            <person name="Copetti D."/>
            <person name="Sanderson M.J."/>
            <person name="Burquez A."/>
            <person name="Wojciechowski M.F."/>
        </authorList>
    </citation>
    <scope>NUCLEOTIDE SEQUENCE</scope>
    <source>
        <strain evidence="11">SGP5-SGP5p</strain>
        <tissue evidence="11">Aerial part</tissue>
    </source>
</reference>
<dbReference type="EMBL" id="JAKOGI010000169">
    <property type="protein sequence ID" value="KAJ8441348.1"/>
    <property type="molecule type" value="Genomic_DNA"/>
</dbReference>
<evidence type="ECO:0000256" key="4">
    <source>
        <dbReference type="ARBA" id="ARBA00022723"/>
    </source>
</evidence>
<evidence type="ECO:0000256" key="3">
    <source>
        <dbReference type="ARBA" id="ARBA00022679"/>
    </source>
</evidence>
<dbReference type="SMART" id="SM00184">
    <property type="entry name" value="RING"/>
    <property type="match status" value="1"/>
</dbReference>
<comment type="caution">
    <text evidence="11">The sequence shown here is derived from an EMBL/GenBank/DDBJ whole genome shotgun (WGS) entry which is preliminary data.</text>
</comment>
<feature type="compositionally biased region" description="Basic and acidic residues" evidence="9">
    <location>
        <begin position="206"/>
        <end position="226"/>
    </location>
</feature>
<evidence type="ECO:0000256" key="5">
    <source>
        <dbReference type="ARBA" id="ARBA00022771"/>
    </source>
</evidence>
<dbReference type="Gene3D" id="3.30.40.10">
    <property type="entry name" value="Zinc/RING finger domain, C3HC4 (zinc finger)"/>
    <property type="match status" value="1"/>
</dbReference>
<comment type="catalytic activity">
    <reaction evidence="1">
        <text>S-ubiquitinyl-[E2 ubiquitin-conjugating enzyme]-L-cysteine + [acceptor protein]-L-lysine = [E2 ubiquitin-conjugating enzyme]-L-cysteine + N(6)-ubiquitinyl-[acceptor protein]-L-lysine.</text>
        <dbReference type="EC" id="2.3.2.27"/>
    </reaction>
</comment>
<keyword evidence="4" id="KW-0479">Metal-binding</keyword>
<gene>
    <name evidence="11" type="ORF">Cgig2_024860</name>
</gene>
<dbReference type="PANTHER" id="PTHR15710">
    <property type="entry name" value="E3 UBIQUITIN-PROTEIN LIGASE PRAJA"/>
    <property type="match status" value="1"/>
</dbReference>
<feature type="domain" description="RING-type" evidence="10">
    <location>
        <begin position="156"/>
        <end position="197"/>
    </location>
</feature>
<evidence type="ECO:0000256" key="7">
    <source>
        <dbReference type="ARBA" id="ARBA00022833"/>
    </source>
</evidence>
<proteinExistence type="predicted"/>
<dbReference type="PANTHER" id="PTHR15710:SF132">
    <property type="entry name" value="E3 UBIQUITIN-PROTEIN LIGASE MPSR1"/>
    <property type="match status" value="1"/>
</dbReference>
<keyword evidence="12" id="KW-1185">Reference proteome</keyword>
<dbReference type="GO" id="GO:0061630">
    <property type="term" value="F:ubiquitin protein ligase activity"/>
    <property type="evidence" value="ECO:0007669"/>
    <property type="project" value="UniProtKB-EC"/>
</dbReference>
<dbReference type="OrthoDB" id="8062037at2759"/>
<dbReference type="InterPro" id="IPR001841">
    <property type="entry name" value="Znf_RING"/>
</dbReference>
<evidence type="ECO:0000256" key="8">
    <source>
        <dbReference type="PROSITE-ProRule" id="PRU00175"/>
    </source>
</evidence>
<keyword evidence="6" id="KW-0833">Ubl conjugation pathway</keyword>
<keyword evidence="5 8" id="KW-0863">Zinc-finger</keyword>
<evidence type="ECO:0000256" key="9">
    <source>
        <dbReference type="SAM" id="MobiDB-lite"/>
    </source>
</evidence>
<evidence type="ECO:0000256" key="6">
    <source>
        <dbReference type="ARBA" id="ARBA00022786"/>
    </source>
</evidence>
<evidence type="ECO:0000259" key="10">
    <source>
        <dbReference type="PROSITE" id="PS50089"/>
    </source>
</evidence>
<accession>A0A9Q1KEF9</accession>
<evidence type="ECO:0000256" key="2">
    <source>
        <dbReference type="ARBA" id="ARBA00012483"/>
    </source>
</evidence>
<sequence length="271" mass="30275">MYTPVIDDWVFIFDASTRPQPEPVFLNMASESEAAEMQSVLERLINSRNRDLSLFMPFLLGFTTADHGPTRTDSDPNSTDPDPDSENPSTPDDHHHRRDRIILINPLTQGMVVIEGTRLDALFHNSPEKSGQPPASKSAIEAMPSVEIREGDEGECVICLDEWVIGGIVKEMPCKHRFHGDCIEKWLKMHGSCPICRHAMPAEEEGGGKKQGEEREDQSRERRREIWVSFAFGSPRRRTEEAAAGGGGDVNRSNSSDSGDQVEERQSEMGN</sequence>
<dbReference type="Pfam" id="PF13639">
    <property type="entry name" value="zf-RING_2"/>
    <property type="match status" value="1"/>
</dbReference>
<dbReference type="GO" id="GO:0008270">
    <property type="term" value="F:zinc ion binding"/>
    <property type="evidence" value="ECO:0007669"/>
    <property type="project" value="UniProtKB-KW"/>
</dbReference>
<feature type="compositionally biased region" description="Basic and acidic residues" evidence="9">
    <location>
        <begin position="262"/>
        <end position="271"/>
    </location>
</feature>
<feature type="region of interest" description="Disordered" evidence="9">
    <location>
        <begin position="202"/>
        <end position="271"/>
    </location>
</feature>
<dbReference type="Proteomes" id="UP001153076">
    <property type="component" value="Unassembled WGS sequence"/>
</dbReference>
<dbReference type="GO" id="GO:0016567">
    <property type="term" value="P:protein ubiquitination"/>
    <property type="evidence" value="ECO:0007669"/>
    <property type="project" value="TreeGrafter"/>
</dbReference>
<keyword evidence="3" id="KW-0808">Transferase</keyword>
<dbReference type="InterPro" id="IPR013083">
    <property type="entry name" value="Znf_RING/FYVE/PHD"/>
</dbReference>
<evidence type="ECO:0000313" key="12">
    <source>
        <dbReference type="Proteomes" id="UP001153076"/>
    </source>
</evidence>
<keyword evidence="7" id="KW-0862">Zinc</keyword>
<feature type="compositionally biased region" description="Low complexity" evidence="9">
    <location>
        <begin position="75"/>
        <end position="90"/>
    </location>
</feature>
<feature type="region of interest" description="Disordered" evidence="9">
    <location>
        <begin position="65"/>
        <end position="98"/>
    </location>
</feature>
<dbReference type="AlphaFoldDB" id="A0A9Q1KEF9"/>